<feature type="region of interest" description="Disordered" evidence="9">
    <location>
        <begin position="1674"/>
        <end position="1709"/>
    </location>
</feature>
<keyword evidence="3" id="KW-0808">Transferase</keyword>
<feature type="region of interest" description="Disordered" evidence="9">
    <location>
        <begin position="835"/>
        <end position="903"/>
    </location>
</feature>
<dbReference type="PANTHER" id="PTHR11685">
    <property type="entry name" value="RBR FAMILY RING FINGER AND IBR DOMAIN-CONTAINING"/>
    <property type="match status" value="1"/>
</dbReference>
<dbReference type="Proteomes" id="UP000650533">
    <property type="component" value="Chromosome 1"/>
</dbReference>
<feature type="region of interest" description="Disordered" evidence="9">
    <location>
        <begin position="545"/>
        <end position="602"/>
    </location>
</feature>
<dbReference type="InterPro" id="IPR031127">
    <property type="entry name" value="E3_UB_ligase_RBR"/>
</dbReference>
<feature type="compositionally biased region" description="Basic residues" evidence="9">
    <location>
        <begin position="1005"/>
        <end position="1016"/>
    </location>
</feature>
<dbReference type="KEGG" id="rsx:RhiXN_03794"/>
<evidence type="ECO:0000313" key="12">
    <source>
        <dbReference type="Proteomes" id="UP000650533"/>
    </source>
</evidence>
<dbReference type="GO" id="GO:0008270">
    <property type="term" value="F:zinc ion binding"/>
    <property type="evidence" value="ECO:0007669"/>
    <property type="project" value="UniProtKB-KW"/>
</dbReference>
<feature type="compositionally biased region" description="Polar residues" evidence="9">
    <location>
        <begin position="1299"/>
        <end position="1320"/>
    </location>
</feature>
<feature type="region of interest" description="Disordered" evidence="9">
    <location>
        <begin position="372"/>
        <end position="490"/>
    </location>
</feature>
<feature type="domain" description="RING-type" evidence="10">
    <location>
        <begin position="1429"/>
        <end position="1655"/>
    </location>
</feature>
<accession>A0A8H8ST77</accession>
<feature type="compositionally biased region" description="Acidic residues" evidence="9">
    <location>
        <begin position="721"/>
        <end position="732"/>
    </location>
</feature>
<feature type="compositionally biased region" description="Polar residues" evidence="9">
    <location>
        <begin position="258"/>
        <end position="272"/>
    </location>
</feature>
<feature type="compositionally biased region" description="Low complexity" evidence="9">
    <location>
        <begin position="460"/>
        <end position="474"/>
    </location>
</feature>
<dbReference type="InterPro" id="IPR013083">
    <property type="entry name" value="Znf_RING/FYVE/PHD"/>
</dbReference>
<feature type="compositionally biased region" description="Polar residues" evidence="9">
    <location>
        <begin position="1119"/>
        <end position="1135"/>
    </location>
</feature>
<keyword evidence="5" id="KW-0677">Repeat</keyword>
<evidence type="ECO:0000256" key="9">
    <source>
        <dbReference type="SAM" id="MobiDB-lite"/>
    </source>
</evidence>
<dbReference type="PROSITE" id="PS51873">
    <property type="entry name" value="TRIAD"/>
    <property type="match status" value="1"/>
</dbReference>
<reference evidence="11" key="1">
    <citation type="submission" date="2020-05" db="EMBL/GenBank/DDBJ databases">
        <title>Evolutionary and genomic comparisons of hybrid uninucleate and nonhybrid Rhizoctonia fungi.</title>
        <authorList>
            <person name="Li C."/>
            <person name="Chen X."/>
        </authorList>
    </citation>
    <scope>NUCLEOTIDE SEQUENCE</scope>
    <source>
        <strain evidence="11">AG-1 IA</strain>
    </source>
</reference>
<dbReference type="EMBL" id="CP059658">
    <property type="protein sequence ID" value="QRW15793.1"/>
    <property type="molecule type" value="Genomic_DNA"/>
</dbReference>
<evidence type="ECO:0000259" key="10">
    <source>
        <dbReference type="PROSITE" id="PS51873"/>
    </source>
</evidence>
<keyword evidence="8" id="KW-0862">Zinc</keyword>
<organism evidence="11 12">
    <name type="scientific">Rhizoctonia solani</name>
    <dbReference type="NCBI Taxonomy" id="456999"/>
    <lineage>
        <taxon>Eukaryota</taxon>
        <taxon>Fungi</taxon>
        <taxon>Dikarya</taxon>
        <taxon>Basidiomycota</taxon>
        <taxon>Agaricomycotina</taxon>
        <taxon>Agaricomycetes</taxon>
        <taxon>Cantharellales</taxon>
        <taxon>Ceratobasidiaceae</taxon>
        <taxon>Rhizoctonia</taxon>
    </lineage>
</organism>
<keyword evidence="4" id="KW-0479">Metal-binding</keyword>
<evidence type="ECO:0000256" key="4">
    <source>
        <dbReference type="ARBA" id="ARBA00022723"/>
    </source>
</evidence>
<feature type="compositionally biased region" description="Polar residues" evidence="9">
    <location>
        <begin position="1059"/>
        <end position="1076"/>
    </location>
</feature>
<feature type="region of interest" description="Disordered" evidence="9">
    <location>
        <begin position="213"/>
        <end position="235"/>
    </location>
</feature>
<feature type="region of interest" description="Disordered" evidence="9">
    <location>
        <begin position="253"/>
        <end position="299"/>
    </location>
</feature>
<evidence type="ECO:0000256" key="5">
    <source>
        <dbReference type="ARBA" id="ARBA00022737"/>
    </source>
</evidence>
<evidence type="ECO:0000256" key="3">
    <source>
        <dbReference type="ARBA" id="ARBA00022679"/>
    </source>
</evidence>
<evidence type="ECO:0000256" key="2">
    <source>
        <dbReference type="ARBA" id="ARBA00012251"/>
    </source>
</evidence>
<dbReference type="Pfam" id="PF01485">
    <property type="entry name" value="IBR"/>
    <property type="match status" value="1"/>
</dbReference>
<feature type="compositionally biased region" description="Polar residues" evidence="9">
    <location>
        <begin position="1031"/>
        <end position="1051"/>
    </location>
</feature>
<feature type="region of interest" description="Disordered" evidence="9">
    <location>
        <begin position="1295"/>
        <end position="1320"/>
    </location>
</feature>
<feature type="compositionally biased region" description="Polar residues" evidence="9">
    <location>
        <begin position="9"/>
        <end position="23"/>
    </location>
</feature>
<dbReference type="RefSeq" id="XP_043176030.1">
    <property type="nucleotide sequence ID" value="XM_043323611.1"/>
</dbReference>
<comment type="catalytic activity">
    <reaction evidence="1">
        <text>[E2 ubiquitin-conjugating enzyme]-S-ubiquitinyl-L-cysteine + [acceptor protein]-L-lysine = [E2 ubiquitin-conjugating enzyme]-L-cysteine + [acceptor protein]-N(6)-ubiquitinyl-L-lysine.</text>
        <dbReference type="EC" id="2.3.2.31"/>
    </reaction>
</comment>
<feature type="compositionally biased region" description="Polar residues" evidence="9">
    <location>
        <begin position="887"/>
        <end position="897"/>
    </location>
</feature>
<keyword evidence="6" id="KW-0863">Zinc-finger</keyword>
<keyword evidence="7" id="KW-0833">Ubl conjugation pathway</keyword>
<evidence type="ECO:0000313" key="11">
    <source>
        <dbReference type="EMBL" id="QRW15793.1"/>
    </source>
</evidence>
<dbReference type="SMART" id="SM00647">
    <property type="entry name" value="IBR"/>
    <property type="match status" value="2"/>
</dbReference>
<protein>
    <recommendedName>
        <fullName evidence="2">RBR-type E3 ubiquitin transferase</fullName>
        <ecNumber evidence="2">2.3.2.31</ecNumber>
    </recommendedName>
</protein>
<dbReference type="CDD" id="cd20335">
    <property type="entry name" value="BRcat_RBR"/>
    <property type="match status" value="1"/>
</dbReference>
<dbReference type="EC" id="2.3.2.31" evidence="2"/>
<feature type="compositionally biased region" description="Acidic residues" evidence="9">
    <location>
        <begin position="850"/>
        <end position="876"/>
    </location>
</feature>
<feature type="region of interest" description="Disordered" evidence="9">
    <location>
        <begin position="929"/>
        <end position="952"/>
    </location>
</feature>
<feature type="compositionally biased region" description="Basic residues" evidence="9">
    <location>
        <begin position="1090"/>
        <end position="1103"/>
    </location>
</feature>
<feature type="compositionally biased region" description="Polar residues" evidence="9">
    <location>
        <begin position="1142"/>
        <end position="1154"/>
    </location>
</feature>
<feature type="compositionally biased region" description="Low complexity" evidence="9">
    <location>
        <begin position="104"/>
        <end position="116"/>
    </location>
</feature>
<evidence type="ECO:0000256" key="8">
    <source>
        <dbReference type="ARBA" id="ARBA00022833"/>
    </source>
</evidence>
<feature type="compositionally biased region" description="Low complexity" evidence="9">
    <location>
        <begin position="1199"/>
        <end position="1230"/>
    </location>
</feature>
<gene>
    <name evidence="11" type="ORF">RhiXN_03794</name>
</gene>
<dbReference type="InterPro" id="IPR044066">
    <property type="entry name" value="TRIAD_supradom"/>
</dbReference>
<feature type="region of interest" description="Disordered" evidence="9">
    <location>
        <begin position="313"/>
        <end position="357"/>
    </location>
</feature>
<dbReference type="GeneID" id="67026074"/>
<proteinExistence type="predicted"/>
<feature type="compositionally biased region" description="Polar residues" evidence="9">
    <location>
        <begin position="214"/>
        <end position="235"/>
    </location>
</feature>
<dbReference type="GO" id="GO:0061630">
    <property type="term" value="F:ubiquitin protein ligase activity"/>
    <property type="evidence" value="ECO:0007669"/>
    <property type="project" value="UniProtKB-EC"/>
</dbReference>
<feature type="region of interest" description="Disordered" evidence="9">
    <location>
        <begin position="1"/>
        <end position="157"/>
    </location>
</feature>
<dbReference type="CDD" id="cd20336">
    <property type="entry name" value="Rcat_RBR"/>
    <property type="match status" value="1"/>
</dbReference>
<feature type="compositionally biased region" description="Polar residues" evidence="9">
    <location>
        <begin position="745"/>
        <end position="755"/>
    </location>
</feature>
<feature type="compositionally biased region" description="Polar residues" evidence="9">
    <location>
        <begin position="689"/>
        <end position="712"/>
    </location>
</feature>
<dbReference type="InterPro" id="IPR002867">
    <property type="entry name" value="IBR_dom"/>
</dbReference>
<evidence type="ECO:0000256" key="1">
    <source>
        <dbReference type="ARBA" id="ARBA00001798"/>
    </source>
</evidence>
<evidence type="ECO:0000256" key="6">
    <source>
        <dbReference type="ARBA" id="ARBA00022771"/>
    </source>
</evidence>
<feature type="compositionally biased region" description="Low complexity" evidence="9">
    <location>
        <begin position="429"/>
        <end position="441"/>
    </location>
</feature>
<feature type="region of interest" description="Disordered" evidence="9">
    <location>
        <begin position="616"/>
        <end position="643"/>
    </location>
</feature>
<feature type="region of interest" description="Disordered" evidence="9">
    <location>
        <begin position="172"/>
        <end position="197"/>
    </location>
</feature>
<feature type="compositionally biased region" description="Polar residues" evidence="9">
    <location>
        <begin position="1189"/>
        <end position="1198"/>
    </location>
</feature>
<name>A0A8H8ST77_9AGAM</name>
<feature type="region of interest" description="Disordered" evidence="9">
    <location>
        <begin position="1001"/>
        <end position="1259"/>
    </location>
</feature>
<dbReference type="Gene3D" id="1.20.120.1750">
    <property type="match status" value="1"/>
</dbReference>
<dbReference type="SUPFAM" id="SSF57850">
    <property type="entry name" value="RING/U-box"/>
    <property type="match status" value="3"/>
</dbReference>
<dbReference type="Gene3D" id="3.30.40.10">
    <property type="entry name" value="Zinc/RING finger domain, C3HC4 (zinc finger)"/>
    <property type="match status" value="1"/>
</dbReference>
<evidence type="ECO:0000256" key="7">
    <source>
        <dbReference type="ARBA" id="ARBA00022786"/>
    </source>
</evidence>
<feature type="region of interest" description="Disordered" evidence="9">
    <location>
        <begin position="659"/>
        <end position="816"/>
    </location>
</feature>
<dbReference type="GO" id="GO:0016567">
    <property type="term" value="P:protein ubiquitination"/>
    <property type="evidence" value="ECO:0007669"/>
    <property type="project" value="InterPro"/>
</dbReference>
<sequence length="1728" mass="188758">MSPRKKNASKASPSKQSTINSFFRSKPKHAPTSTRPKRLAQSSLAARPLRSNRSPDLEILDLTQSTSPAKESDSPPSAKKRKLKATSPDRSPIRGVRQSPFPPDSSRSPSPTSYISGKAMESGPGSSAQRALASPAPSQTGSSRDMLEFDPDETIESSQTQYLHLVFTPSSQRVAPMDPGHVPTPVFTPTSTRSKKIYGSPSVRKTIETAQAIGESQSTPCIPSSQGEVYQPSTPRKYSGTVFGCARTSAPNAEASRAINSPTDIPTATTEPTIHPASAKTPTKNHLARSNLFTPNFSSPRPIPTPLYSSNLMSSSDPSIEATELGTVESPPKPPRNTTTITGLLPHAPLSRLPGQNTPLKRQRAITPLLPIHNINPNPPRTPSRATQCILPPSPTEFPSPRKLMSSLGFEPSRNTSDAKQPTLAKVFSDPPNSDSVVPSHDVLEAAHSQLQENGRPNRSRSSSLTIIPSSQPLHDSSPPPVLQPTPYTSPTIRSIPQLFELFYCADDYSPVTSSQSLPPSQSPIKGGQLIQTNLLLECEAEVHRDSPDEEMGTHTPIVYDLPPSSPPPQTPTRRGSRASSPDLSLIPVSGQKGKAKSRIGKTPIRDSPLIHAFEAAKKRSKTATPVVRRSAPKASQIPSSPIGRACVENMELDSSPIRALSSGDEQSPPKISKSNAGLRTLDSAGIPQKSSQTAQQNSSRNIRPIKASTSTQRRKSIEQDMVDSSDADEMDIDIRPSPALPASTERQQTESFLSTDYGRFERPRAYASDARTPRTSSQLRLPEQPVLSPPIPENTQTQEECETPWESLRPSQSVSQVYERQLIEEAERARRLRMGQNAQKQNAKVLVEESPDVEQEDETGELEGTESEEQSESQDQEPARPVTISLEPQSPTNVPNELSRRPLPHWFSTPKSQRAEQQHYVVTPTKVMRRTPARPTPSRKSMTPSSMMGEDDPNEDYTYIEETFNPTESQQSFLNRILLGDALVSESWITGRELEDHGLEGRMRSRATRKPRSPRAPRLSAPAVDPWLGGQNNVATDVVTNNSPLTNANKIKNRRNRGNSAQDTSNNSPQRNTGASQPTQSQSQSQGRNRNRNRNRNRGRQKGRNEMSQNGAIAGLETSYSNPEASRSRQNGPNNRDGRRQNQSNSGASNNLTIDPVTGEVISRRAAKRRQAKARKAAAVAREETVEQTRAQQQPRVQTQPPSAPSTSASRTANYGIPPVSAPGSSASVYTTPTLSRSSKSGTSNHPSPRSAIATNTIQRVAHPTSCVSSNRELGATAPLRIGARPRWTNSLDERASRTTQPITSTTSANNTTLPSTAPSWRSIHQAHTGLSSVANRNQPGLSTNLRPDTAAVSSIAGDSSSTANRPTPALARTRFSTDFIDSDAGTPQLAPPARSVRVPTVTTTAPTVPVSVPPLNITRRAPTRTRPSIPCTICLDIPDEFPRQRPTTRCVHPINVCASCLEQHISHAVLSQGSTTLTCPDTSCRQNLEYADVIRATKSAKTCQDRYEALLLRRTLEAEPNFVWCKNPGCDWGQVHESGVNAPIVICQVCRARSCFTHNVPWHTGLTCSQYATQHANRERENRASEAYISLHAKQCPNSRCGRRIEKNDGCDHMTCRRPAGCGHEFCWVCLADYQTILREGNHRHATTCQHYAPIRRTTVFEDYYRQELNRLAHVPPQPAVRPQAQARHEPPPPPQPMQQTQREQGPGSVWSWLVGAAAAVLMLRG</sequence>
<dbReference type="Pfam" id="PF22191">
    <property type="entry name" value="IBR_1"/>
    <property type="match status" value="1"/>
</dbReference>
<feature type="compositionally biased region" description="Basic residues" evidence="9">
    <location>
        <begin position="1166"/>
        <end position="1177"/>
    </location>
</feature>
<feature type="compositionally biased region" description="Low complexity" evidence="9">
    <location>
        <begin position="1077"/>
        <end position="1089"/>
    </location>
</feature>
<feature type="compositionally biased region" description="Polar residues" evidence="9">
    <location>
        <begin position="1231"/>
        <end position="1259"/>
    </location>
</feature>